<evidence type="ECO:0000313" key="3">
    <source>
        <dbReference type="EMBL" id="AEG31229.1"/>
    </source>
</evidence>
<name>F6DBC1_THICA</name>
<dbReference type="KEGG" id="tcy:Thicy_0456"/>
<feature type="transmembrane region" description="Helical" evidence="2">
    <location>
        <begin position="44"/>
        <end position="68"/>
    </location>
</feature>
<protein>
    <submittedName>
        <fullName evidence="3">Uncharacterized protein</fullName>
    </submittedName>
</protein>
<keyword evidence="4" id="KW-1185">Reference proteome</keyword>
<dbReference type="EMBL" id="CP002776">
    <property type="protein sequence ID" value="AEG31229.1"/>
    <property type="molecule type" value="Genomic_DNA"/>
</dbReference>
<dbReference type="RefSeq" id="WP_013835010.1">
    <property type="nucleotide sequence ID" value="NC_015581.1"/>
</dbReference>
<accession>F6DBC1</accession>
<organism evidence="3 4">
    <name type="scientific">Thiomicrospira cyclica (strain DSM 14477 / JCM 11371 / ALM1)</name>
    <name type="common">Thioalkalimicrobium cyclicum</name>
    <dbReference type="NCBI Taxonomy" id="717773"/>
    <lineage>
        <taxon>Bacteria</taxon>
        <taxon>Pseudomonadati</taxon>
        <taxon>Pseudomonadota</taxon>
        <taxon>Gammaproteobacteria</taxon>
        <taxon>Thiotrichales</taxon>
        <taxon>Piscirickettsiaceae</taxon>
        <taxon>Thiomicrospira</taxon>
    </lineage>
</organism>
<reference evidence="3 4" key="1">
    <citation type="submission" date="2011-05" db="EMBL/GenBank/DDBJ databases">
        <title>Complete sequence of Thioalkalimicrobium cyclicum ALM1.</title>
        <authorList>
            <consortium name="US DOE Joint Genome Institute"/>
            <person name="Lucas S."/>
            <person name="Han J."/>
            <person name="Lapidus A."/>
            <person name="Cheng J.-F."/>
            <person name="Goodwin L."/>
            <person name="Pitluck S."/>
            <person name="Peters L."/>
            <person name="Mikhailova N."/>
            <person name="Davenport K."/>
            <person name="Han C."/>
            <person name="Tapia R."/>
            <person name="Land M."/>
            <person name="Hauser L."/>
            <person name="Kyrpides N."/>
            <person name="Ivanova N."/>
            <person name="Pagani I."/>
            <person name="Kappler U."/>
            <person name="Woyke T."/>
        </authorList>
    </citation>
    <scope>NUCLEOTIDE SEQUENCE [LARGE SCALE GENOMIC DNA]</scope>
    <source>
        <strain evidence="4">DSM 14477 / JCM 11371 / ALM1</strain>
    </source>
</reference>
<keyword evidence="2" id="KW-0472">Membrane</keyword>
<dbReference type="HOGENOM" id="CLU_2120005_0_0_6"/>
<keyword evidence="2" id="KW-1133">Transmembrane helix</keyword>
<sequence length="114" mass="12896">MNQVIAKLYGTLLKLLHIFVLVFIIGITFFAYDIFDTHFLGDYVWVYALISLVIYIVVIGFVTVVVAIHENLGEMKAAIVEQNRLLRDMNGEAHTAPSNNDSLVDTDANESRHR</sequence>
<proteinExistence type="predicted"/>
<keyword evidence="2" id="KW-0812">Transmembrane</keyword>
<dbReference type="STRING" id="717773.Thicy_0456"/>
<feature type="region of interest" description="Disordered" evidence="1">
    <location>
        <begin position="91"/>
        <end position="114"/>
    </location>
</feature>
<dbReference type="Proteomes" id="UP000009232">
    <property type="component" value="Chromosome"/>
</dbReference>
<evidence type="ECO:0000313" key="4">
    <source>
        <dbReference type="Proteomes" id="UP000009232"/>
    </source>
</evidence>
<gene>
    <name evidence="3" type="ordered locus">Thicy_0456</name>
</gene>
<feature type="transmembrane region" description="Helical" evidence="2">
    <location>
        <begin position="12"/>
        <end position="32"/>
    </location>
</feature>
<evidence type="ECO:0000256" key="2">
    <source>
        <dbReference type="SAM" id="Phobius"/>
    </source>
</evidence>
<dbReference type="AlphaFoldDB" id="F6DBC1"/>
<evidence type="ECO:0000256" key="1">
    <source>
        <dbReference type="SAM" id="MobiDB-lite"/>
    </source>
</evidence>